<keyword evidence="2" id="KW-1185">Reference proteome</keyword>
<evidence type="ECO:0000313" key="2">
    <source>
        <dbReference type="Proteomes" id="UP000193411"/>
    </source>
</evidence>
<gene>
    <name evidence="1" type="ORF">BCR44DRAFT_1452696</name>
</gene>
<accession>A0A1Y2H422</accession>
<dbReference type="EMBL" id="MCFL01000246">
    <property type="protein sequence ID" value="ORZ29296.1"/>
    <property type="molecule type" value="Genomic_DNA"/>
</dbReference>
<organism evidence="1 2">
    <name type="scientific">Catenaria anguillulae PL171</name>
    <dbReference type="NCBI Taxonomy" id="765915"/>
    <lineage>
        <taxon>Eukaryota</taxon>
        <taxon>Fungi</taxon>
        <taxon>Fungi incertae sedis</taxon>
        <taxon>Blastocladiomycota</taxon>
        <taxon>Blastocladiomycetes</taxon>
        <taxon>Blastocladiales</taxon>
        <taxon>Catenariaceae</taxon>
        <taxon>Catenaria</taxon>
    </lineage>
</organism>
<dbReference type="AlphaFoldDB" id="A0A1Y2H422"/>
<dbReference type="Proteomes" id="UP000193411">
    <property type="component" value="Unassembled WGS sequence"/>
</dbReference>
<reference evidence="1 2" key="1">
    <citation type="submission" date="2016-07" db="EMBL/GenBank/DDBJ databases">
        <title>Pervasive Adenine N6-methylation of Active Genes in Fungi.</title>
        <authorList>
            <consortium name="DOE Joint Genome Institute"/>
            <person name="Mondo S.J."/>
            <person name="Dannebaum R.O."/>
            <person name="Kuo R.C."/>
            <person name="Labutti K."/>
            <person name="Haridas S."/>
            <person name="Kuo A."/>
            <person name="Salamov A."/>
            <person name="Ahrendt S.R."/>
            <person name="Lipzen A."/>
            <person name="Sullivan W."/>
            <person name="Andreopoulos W.B."/>
            <person name="Clum A."/>
            <person name="Lindquist E."/>
            <person name="Daum C."/>
            <person name="Ramamoorthy G.K."/>
            <person name="Gryganskyi A."/>
            <person name="Culley D."/>
            <person name="Magnuson J.K."/>
            <person name="James T.Y."/>
            <person name="O'Malley M.A."/>
            <person name="Stajich J.E."/>
            <person name="Spatafora J.W."/>
            <person name="Visel A."/>
            <person name="Grigoriev I.V."/>
        </authorList>
    </citation>
    <scope>NUCLEOTIDE SEQUENCE [LARGE SCALE GENOMIC DNA]</scope>
    <source>
        <strain evidence="1 2">PL171</strain>
    </source>
</reference>
<name>A0A1Y2H422_9FUNG</name>
<comment type="caution">
    <text evidence="1">The sequence shown here is derived from an EMBL/GenBank/DDBJ whole genome shotgun (WGS) entry which is preliminary data.</text>
</comment>
<proteinExistence type="predicted"/>
<protein>
    <submittedName>
        <fullName evidence="1">Uncharacterized protein</fullName>
    </submittedName>
</protein>
<sequence>MAHGKVVQLRCVICWDGLAVTVSSSFVFVSLVRSSIDFSARLCVINIFAVPIQPGEPIIITSKYVYCVHKTRDERPVASSKHDSATKHTLHLLLQLLRKIPDFKHTPSLLAP</sequence>
<evidence type="ECO:0000313" key="1">
    <source>
        <dbReference type="EMBL" id="ORZ29296.1"/>
    </source>
</evidence>